<organism evidence="1 2">
    <name type="scientific">Chironomus riparius</name>
    <dbReference type="NCBI Taxonomy" id="315576"/>
    <lineage>
        <taxon>Eukaryota</taxon>
        <taxon>Metazoa</taxon>
        <taxon>Ecdysozoa</taxon>
        <taxon>Arthropoda</taxon>
        <taxon>Hexapoda</taxon>
        <taxon>Insecta</taxon>
        <taxon>Pterygota</taxon>
        <taxon>Neoptera</taxon>
        <taxon>Endopterygota</taxon>
        <taxon>Diptera</taxon>
        <taxon>Nematocera</taxon>
        <taxon>Chironomoidea</taxon>
        <taxon>Chironomidae</taxon>
        <taxon>Chironominae</taxon>
        <taxon>Chironomus</taxon>
    </lineage>
</organism>
<dbReference type="AlphaFoldDB" id="A0A9N9WU73"/>
<evidence type="ECO:0000313" key="1">
    <source>
        <dbReference type="EMBL" id="CAG9809375.1"/>
    </source>
</evidence>
<sequence>MGKYKVLSELKRKRKKQSVTNDSEVIPKKELTSLQEKNLINNNNEVNLTSCDSDLVQYKKNSNFVQKEDLSDYEENEGTIAKLRNWSIKHNIDRNAVSGLLHILKNDRYPEMPLSYKTLLKTPRKTSIFDVNPGKFVYFGIKKFLLSALENTKDTVETVKLDLNIDGCPVFDNSKEIGTLWPILCRFQNLNSEVFPIGMYCGKSKPNDFNELLRPFVEEFLILQDNFEFNGKSVKLIIRSFNLDAPARASVCGIVGHNSFAGCPKCIVQGQRVKNRTVFLNHFHNSRTNVTFRQKVHPEHHKTESILENIQNLDMVEAFPIDYLHNILLGIVRRMLDILFGIKGLYACNTKTNINSLIEKAIAKQPSDFHRDLRNIEKYKMWKGTELRTFLMFIGPVVLFSTISKEHYRIFMILHTAFAILKDKQFCREFNSIAKKLLLHFVDEFESCYGSEYITYNFHLATHLSQDCLIFGHLDNFSCFAFESYIGKIKTYVKSPYRPLEQISNRLIENFEVSGLKCKGNYTIVKSVMSFAIVEFITDNTCSVVQQSWLDETKKKCRFPPNKHFSKSIQKVINPEKVATWKIYDVNIIHENINEYEEANELAKYTSEFGDTEGELTVKIEKENKRKRAIFGETLDLRAEMKKAKGDVANSSNFSQQQNIDDDTIINDLKQSDDFLIESFPYDGIENEFIPNPIERLEIDQDSFIIMEVRKLINEAKVEIFQKIDEVLDEVRIINMRLGHSPLKKFEKIKSTKAFNSFIEVMKVEQKKIKMIQELKCLQDTTNSKNTKHGKIATLIEYMFTPKFIIKRLKWGEMNGQQPSDRTFYLVNYPIFIEFGRALLETATPKEIRTSFQVYFKHRAKKLAV</sequence>
<dbReference type="Proteomes" id="UP001153620">
    <property type="component" value="Chromosome 3"/>
</dbReference>
<evidence type="ECO:0008006" key="3">
    <source>
        <dbReference type="Google" id="ProtNLM"/>
    </source>
</evidence>
<dbReference type="OrthoDB" id="7791141at2759"/>
<dbReference type="PANTHER" id="PTHR33053:SF25">
    <property type="entry name" value="TRANSPOSASE DOMAIN-CONTAINING PROTEIN"/>
    <property type="match status" value="1"/>
</dbReference>
<accession>A0A9N9WU73</accession>
<name>A0A9N9WU73_9DIPT</name>
<dbReference type="PANTHER" id="PTHR33053">
    <property type="entry name" value="PROTEIN, PUTATIVE-RELATED"/>
    <property type="match status" value="1"/>
</dbReference>
<keyword evidence="2" id="KW-1185">Reference proteome</keyword>
<evidence type="ECO:0000313" key="2">
    <source>
        <dbReference type="Proteomes" id="UP001153620"/>
    </source>
</evidence>
<protein>
    <recommendedName>
        <fullName evidence="3">Transposase domain-containing protein</fullName>
    </recommendedName>
</protein>
<reference evidence="1" key="1">
    <citation type="submission" date="2022-01" db="EMBL/GenBank/DDBJ databases">
        <authorList>
            <person name="King R."/>
        </authorList>
    </citation>
    <scope>NUCLEOTIDE SEQUENCE</scope>
</reference>
<reference evidence="1" key="2">
    <citation type="submission" date="2022-10" db="EMBL/GenBank/DDBJ databases">
        <authorList>
            <consortium name="ENA_rothamsted_submissions"/>
            <consortium name="culmorum"/>
            <person name="King R."/>
        </authorList>
    </citation>
    <scope>NUCLEOTIDE SEQUENCE</scope>
</reference>
<dbReference type="EMBL" id="OU895879">
    <property type="protein sequence ID" value="CAG9809375.1"/>
    <property type="molecule type" value="Genomic_DNA"/>
</dbReference>
<gene>
    <name evidence="1" type="ORF">CHIRRI_LOCUS12202</name>
</gene>
<proteinExistence type="predicted"/>